<evidence type="ECO:0000313" key="9">
    <source>
        <dbReference type="Proteomes" id="UP000593572"/>
    </source>
</evidence>
<feature type="transmembrane region" description="Helical" evidence="7">
    <location>
        <begin position="34"/>
        <end position="55"/>
    </location>
</feature>
<evidence type="ECO:0000256" key="1">
    <source>
        <dbReference type="ARBA" id="ARBA00004141"/>
    </source>
</evidence>
<accession>A0A7J8N9P7</accession>
<dbReference type="GO" id="GO:0016020">
    <property type="term" value="C:membrane"/>
    <property type="evidence" value="ECO:0007669"/>
    <property type="project" value="UniProtKB-SubCell"/>
</dbReference>
<name>A0A7J8N9P7_9ROSI</name>
<feature type="transmembrane region" description="Helical" evidence="7">
    <location>
        <begin position="404"/>
        <end position="428"/>
    </location>
</feature>
<feature type="transmembrane region" description="Helical" evidence="7">
    <location>
        <begin position="207"/>
        <end position="230"/>
    </location>
</feature>
<comment type="caution">
    <text evidence="8">The sequence shown here is derived from an EMBL/GenBank/DDBJ whole genome shotgun (WGS) entry which is preliminary data.</text>
</comment>
<sequence length="522" mass="57711">MKGDISQRLLKEAEKIEVEEATLKEKIWMELKKTFVVAAPATFTRFSTFGVAVISQAFIGHIGPVELAAYSLCFTCLLRFGNGVLLGMASALETLCGQAFGAKQYHMLGIYLQRSWIVLFMSACCLLPLYIFTTPLFIALGQDEKIAQVCGYISHWFIFIVFSFIISFTCQMFLQAQTKNMIIAYLAAFSIVIHIFLSWLLTMKLEFGLAGALFSTVLAYWLPNVGQILFVTCGGCKDTWKGFSMLAFKDLCPIVKLSISSGVMLCLELWYNTILVLLTGNLKNAEVAIDALAICLNINGWEMMISLGFLAAASVRVSNELGRGNAKGAKFSIIMTTLTSLCIGFVLFLVFLCLRGRLAYIFTSSEEVAEAVADLSPLLASSILVNSVQPVLSGVAVGAGWQRVVAWVNIASYYLVGIPIGVVLGYVWNMHVKGVWIGMLLGTLLQTIVLVVITWRTDWDKQVKLTVAVQAVLIEGFDCKTQYLEIEVQGEWEEEQKQKQWEFESGCPGTSVAYHSMVEGQH</sequence>
<feature type="transmembrane region" description="Helical" evidence="7">
    <location>
        <begin position="291"/>
        <end position="312"/>
    </location>
</feature>
<dbReference type="CDD" id="cd13132">
    <property type="entry name" value="MATE_eukaryotic"/>
    <property type="match status" value="1"/>
</dbReference>
<dbReference type="Pfam" id="PF01554">
    <property type="entry name" value="MatE"/>
    <property type="match status" value="2"/>
</dbReference>
<keyword evidence="5 7" id="KW-1133">Transmembrane helix</keyword>
<dbReference type="NCBIfam" id="TIGR00797">
    <property type="entry name" value="matE"/>
    <property type="match status" value="1"/>
</dbReference>
<feature type="transmembrane region" description="Helical" evidence="7">
    <location>
        <begin position="434"/>
        <end position="455"/>
    </location>
</feature>
<protein>
    <recommendedName>
        <fullName evidence="7">Protein DETOXIFICATION</fullName>
    </recommendedName>
    <alternativeName>
        <fullName evidence="7">Multidrug and toxic compound extrusion protein</fullName>
    </alternativeName>
</protein>
<dbReference type="Proteomes" id="UP000593572">
    <property type="component" value="Unassembled WGS sequence"/>
</dbReference>
<evidence type="ECO:0000313" key="8">
    <source>
        <dbReference type="EMBL" id="MBA0573560.1"/>
    </source>
</evidence>
<keyword evidence="4 7" id="KW-0812">Transmembrane</keyword>
<proteinExistence type="inferred from homology"/>
<feature type="transmembrane region" description="Helical" evidence="7">
    <location>
        <begin position="146"/>
        <end position="170"/>
    </location>
</feature>
<evidence type="ECO:0000256" key="7">
    <source>
        <dbReference type="RuleBase" id="RU004914"/>
    </source>
</evidence>
<gene>
    <name evidence="8" type="ORF">Golob_000829</name>
</gene>
<dbReference type="InterPro" id="IPR045069">
    <property type="entry name" value="MATE_euk"/>
</dbReference>
<feature type="transmembrane region" description="Helical" evidence="7">
    <location>
        <begin position="182"/>
        <end position="201"/>
    </location>
</feature>
<keyword evidence="6 7" id="KW-0472">Membrane</keyword>
<dbReference type="GO" id="GO:0042910">
    <property type="term" value="F:xenobiotic transmembrane transporter activity"/>
    <property type="evidence" value="ECO:0007669"/>
    <property type="project" value="InterPro"/>
</dbReference>
<keyword evidence="3" id="KW-0813">Transport</keyword>
<evidence type="ECO:0000256" key="2">
    <source>
        <dbReference type="ARBA" id="ARBA00010199"/>
    </source>
</evidence>
<dbReference type="AlphaFoldDB" id="A0A7J8N9P7"/>
<dbReference type="InterPro" id="IPR002528">
    <property type="entry name" value="MATE_fam"/>
</dbReference>
<feature type="transmembrane region" description="Helical" evidence="7">
    <location>
        <begin position="67"/>
        <end position="95"/>
    </location>
</feature>
<organism evidence="8 9">
    <name type="scientific">Gossypium lobatum</name>
    <dbReference type="NCBI Taxonomy" id="34289"/>
    <lineage>
        <taxon>Eukaryota</taxon>
        <taxon>Viridiplantae</taxon>
        <taxon>Streptophyta</taxon>
        <taxon>Embryophyta</taxon>
        <taxon>Tracheophyta</taxon>
        <taxon>Spermatophyta</taxon>
        <taxon>Magnoliopsida</taxon>
        <taxon>eudicotyledons</taxon>
        <taxon>Gunneridae</taxon>
        <taxon>Pentapetalae</taxon>
        <taxon>rosids</taxon>
        <taxon>malvids</taxon>
        <taxon>Malvales</taxon>
        <taxon>Malvaceae</taxon>
        <taxon>Malvoideae</taxon>
        <taxon>Gossypium</taxon>
    </lineage>
</organism>
<dbReference type="PANTHER" id="PTHR11206">
    <property type="entry name" value="MULTIDRUG RESISTANCE PROTEIN"/>
    <property type="match status" value="1"/>
</dbReference>
<feature type="transmembrane region" description="Helical" evidence="7">
    <location>
        <begin position="333"/>
        <end position="358"/>
    </location>
</feature>
<evidence type="ECO:0000256" key="5">
    <source>
        <dbReference type="ARBA" id="ARBA00022989"/>
    </source>
</evidence>
<reference evidence="8 9" key="1">
    <citation type="journal article" date="2019" name="Genome Biol. Evol.">
        <title>Insights into the evolution of the New World diploid cottons (Gossypium, subgenus Houzingenia) based on genome sequencing.</title>
        <authorList>
            <person name="Grover C.E."/>
            <person name="Arick M.A. 2nd"/>
            <person name="Thrash A."/>
            <person name="Conover J.L."/>
            <person name="Sanders W.S."/>
            <person name="Peterson D.G."/>
            <person name="Frelichowski J.E."/>
            <person name="Scheffler J.A."/>
            <person name="Scheffler B.E."/>
            <person name="Wendel J.F."/>
        </authorList>
    </citation>
    <scope>NUCLEOTIDE SEQUENCE [LARGE SCALE GENOMIC DNA]</scope>
    <source>
        <strain evidence="8">157</strain>
        <tissue evidence="8">Leaf</tissue>
    </source>
</reference>
<dbReference type="GO" id="GO:0015297">
    <property type="term" value="F:antiporter activity"/>
    <property type="evidence" value="ECO:0007669"/>
    <property type="project" value="InterPro"/>
</dbReference>
<comment type="subcellular location">
    <subcellularLocation>
        <location evidence="1">Membrane</location>
        <topology evidence="1">Multi-pass membrane protein</topology>
    </subcellularLocation>
</comment>
<keyword evidence="9" id="KW-1185">Reference proteome</keyword>
<feature type="transmembrane region" description="Helical" evidence="7">
    <location>
        <begin position="116"/>
        <end position="140"/>
    </location>
</feature>
<dbReference type="GO" id="GO:1990961">
    <property type="term" value="P:xenobiotic detoxification by transmembrane export across the plasma membrane"/>
    <property type="evidence" value="ECO:0007669"/>
    <property type="project" value="InterPro"/>
</dbReference>
<evidence type="ECO:0000256" key="6">
    <source>
        <dbReference type="ARBA" id="ARBA00023136"/>
    </source>
</evidence>
<evidence type="ECO:0000256" key="4">
    <source>
        <dbReference type="ARBA" id="ARBA00022692"/>
    </source>
</evidence>
<dbReference type="EMBL" id="JABEZX010000013">
    <property type="protein sequence ID" value="MBA0573560.1"/>
    <property type="molecule type" value="Genomic_DNA"/>
</dbReference>
<evidence type="ECO:0000256" key="3">
    <source>
        <dbReference type="ARBA" id="ARBA00022448"/>
    </source>
</evidence>
<comment type="similarity">
    <text evidence="2 7">Belongs to the multi antimicrobial extrusion (MATE) (TC 2.A.66.1) family.</text>
</comment>